<dbReference type="GO" id="GO:0006772">
    <property type="term" value="P:thiamine metabolic process"/>
    <property type="evidence" value="ECO:0007669"/>
    <property type="project" value="UniProtKB-UniRule"/>
</dbReference>
<dbReference type="InterPro" id="IPR006282">
    <property type="entry name" value="Thi_PPkinase"/>
</dbReference>
<dbReference type="GO" id="GO:0005524">
    <property type="term" value="F:ATP binding"/>
    <property type="evidence" value="ECO:0007669"/>
    <property type="project" value="UniProtKB-KW"/>
</dbReference>
<dbReference type="InterPro" id="IPR053149">
    <property type="entry name" value="TPK"/>
</dbReference>
<evidence type="ECO:0000256" key="3">
    <source>
        <dbReference type="ARBA" id="ARBA00022777"/>
    </source>
</evidence>
<gene>
    <name evidence="7" type="ORF">SAMN05446037_1001343</name>
</gene>
<dbReference type="SUPFAM" id="SSF63862">
    <property type="entry name" value="Thiamin pyrophosphokinase, substrate-binding domain"/>
    <property type="match status" value="1"/>
</dbReference>
<organism evidence="7 8">
    <name type="scientific">Anaerovirgula multivorans</name>
    <dbReference type="NCBI Taxonomy" id="312168"/>
    <lineage>
        <taxon>Bacteria</taxon>
        <taxon>Bacillati</taxon>
        <taxon>Bacillota</taxon>
        <taxon>Clostridia</taxon>
        <taxon>Peptostreptococcales</taxon>
        <taxon>Natronincolaceae</taxon>
        <taxon>Anaerovirgula</taxon>
    </lineage>
</organism>
<keyword evidence="8" id="KW-1185">Reference proteome</keyword>
<dbReference type="GO" id="GO:0016301">
    <property type="term" value="F:kinase activity"/>
    <property type="evidence" value="ECO:0007669"/>
    <property type="project" value="UniProtKB-KW"/>
</dbReference>
<dbReference type="AlphaFoldDB" id="A0A239A541"/>
<keyword evidence="2" id="KW-0547">Nucleotide-binding</keyword>
<dbReference type="Gene3D" id="3.40.50.10240">
    <property type="entry name" value="Thiamin pyrophosphokinase, catalytic domain"/>
    <property type="match status" value="1"/>
</dbReference>
<dbReference type="Pfam" id="PF04265">
    <property type="entry name" value="TPK_B1_binding"/>
    <property type="match status" value="1"/>
</dbReference>
<evidence type="ECO:0000313" key="7">
    <source>
        <dbReference type="EMBL" id="SNR90680.1"/>
    </source>
</evidence>
<dbReference type="InterPro" id="IPR007373">
    <property type="entry name" value="Thiamin_PyroPKinase_B1-bd"/>
</dbReference>
<dbReference type="SMART" id="SM00983">
    <property type="entry name" value="TPK_B1_binding"/>
    <property type="match status" value="1"/>
</dbReference>
<feature type="domain" description="Thiamin pyrophosphokinase thiamin-binding" evidence="6">
    <location>
        <begin position="125"/>
        <end position="204"/>
    </location>
</feature>
<evidence type="ECO:0000313" key="8">
    <source>
        <dbReference type="Proteomes" id="UP000198304"/>
    </source>
</evidence>
<dbReference type="InterPro" id="IPR036759">
    <property type="entry name" value="TPK_catalytic_sf"/>
</dbReference>
<dbReference type="NCBIfam" id="TIGR01378">
    <property type="entry name" value="thi_PPkinase"/>
    <property type="match status" value="1"/>
</dbReference>
<dbReference type="GO" id="GO:0004788">
    <property type="term" value="F:thiamine diphosphokinase activity"/>
    <property type="evidence" value="ECO:0007669"/>
    <property type="project" value="UniProtKB-UniRule"/>
</dbReference>
<dbReference type="RefSeq" id="WP_089281123.1">
    <property type="nucleotide sequence ID" value="NZ_FZOJ01000001.1"/>
</dbReference>
<dbReference type="OrthoDB" id="9804377at2"/>
<dbReference type="CDD" id="cd07995">
    <property type="entry name" value="TPK"/>
    <property type="match status" value="1"/>
</dbReference>
<evidence type="ECO:0000256" key="4">
    <source>
        <dbReference type="ARBA" id="ARBA00022840"/>
    </source>
</evidence>
<dbReference type="Proteomes" id="UP000198304">
    <property type="component" value="Unassembled WGS sequence"/>
</dbReference>
<dbReference type="EC" id="2.7.6.2" evidence="5"/>
<evidence type="ECO:0000256" key="5">
    <source>
        <dbReference type="NCBIfam" id="TIGR01378"/>
    </source>
</evidence>
<dbReference type="EMBL" id="FZOJ01000001">
    <property type="protein sequence ID" value="SNR90680.1"/>
    <property type="molecule type" value="Genomic_DNA"/>
</dbReference>
<keyword evidence="4" id="KW-0067">ATP-binding</keyword>
<protein>
    <recommendedName>
        <fullName evidence="5">Thiamine diphosphokinase</fullName>
        <ecNumber evidence="5">2.7.6.2</ecNumber>
    </recommendedName>
</protein>
<dbReference type="PANTHER" id="PTHR41299">
    <property type="entry name" value="THIAMINE PYROPHOSPHOKINASE"/>
    <property type="match status" value="1"/>
</dbReference>
<dbReference type="SUPFAM" id="SSF63999">
    <property type="entry name" value="Thiamin pyrophosphokinase, catalytic domain"/>
    <property type="match status" value="1"/>
</dbReference>
<proteinExistence type="predicted"/>
<dbReference type="InterPro" id="IPR007371">
    <property type="entry name" value="TPK_catalytic"/>
</dbReference>
<evidence type="ECO:0000256" key="1">
    <source>
        <dbReference type="ARBA" id="ARBA00022679"/>
    </source>
</evidence>
<evidence type="ECO:0000259" key="6">
    <source>
        <dbReference type="SMART" id="SM00983"/>
    </source>
</evidence>
<name>A0A239A541_9FIRM</name>
<reference evidence="8" key="1">
    <citation type="submission" date="2017-06" db="EMBL/GenBank/DDBJ databases">
        <authorList>
            <person name="Varghese N."/>
            <person name="Submissions S."/>
        </authorList>
    </citation>
    <scope>NUCLEOTIDE SEQUENCE [LARGE SCALE GENOMIC DNA]</scope>
    <source>
        <strain evidence="8">SCA</strain>
    </source>
</reference>
<dbReference type="GO" id="GO:0009229">
    <property type="term" value="P:thiamine diphosphate biosynthetic process"/>
    <property type="evidence" value="ECO:0007669"/>
    <property type="project" value="InterPro"/>
</dbReference>
<sequence length="210" mass="23115">MEIAIITNGNIHNLELMKRMIQDKYIICADGAAKYLVQSSIVPHLLVGDFDSIDSSHLLWMKDQGVNWEKFPTKKDATDTELAVEYAIKMKPKSITIIGALGSRQDHSIANVMLLNKILQHKIQGKIIDENNEITITDSVLEVEGELGETISIIPLSNTVKGVTLKGLEYPLVNRDIPMGSTLGISNVFSSKIATIAVVEGTLMIIKSKE</sequence>
<dbReference type="PANTHER" id="PTHR41299:SF1">
    <property type="entry name" value="THIAMINE PYROPHOSPHOKINASE"/>
    <property type="match status" value="1"/>
</dbReference>
<dbReference type="GO" id="GO:0030975">
    <property type="term" value="F:thiamine binding"/>
    <property type="evidence" value="ECO:0007669"/>
    <property type="project" value="InterPro"/>
</dbReference>
<dbReference type="InterPro" id="IPR036371">
    <property type="entry name" value="TPK_B1-bd_sf"/>
</dbReference>
<keyword evidence="3 7" id="KW-0418">Kinase</keyword>
<evidence type="ECO:0000256" key="2">
    <source>
        <dbReference type="ARBA" id="ARBA00022741"/>
    </source>
</evidence>
<keyword evidence="1" id="KW-0808">Transferase</keyword>
<dbReference type="Pfam" id="PF04263">
    <property type="entry name" value="TPK_catalytic"/>
    <property type="match status" value="1"/>
</dbReference>
<accession>A0A239A541</accession>